<dbReference type="EMBL" id="VNHT01000045">
    <property type="protein sequence ID" value="TYP82738.1"/>
    <property type="molecule type" value="Genomic_DNA"/>
</dbReference>
<dbReference type="GO" id="GO:0022857">
    <property type="term" value="F:transmembrane transporter activity"/>
    <property type="evidence" value="ECO:0007669"/>
    <property type="project" value="TreeGrafter"/>
</dbReference>
<dbReference type="OrthoDB" id="4814201at2"/>
<accession>A0A0F7KDJ5</accession>
<dbReference type="GO" id="GO:0005886">
    <property type="term" value="C:plasma membrane"/>
    <property type="evidence" value="ECO:0007669"/>
    <property type="project" value="UniProtKB-SubCell"/>
</dbReference>
<dbReference type="RefSeq" id="WP_046848949.1">
    <property type="nucleotide sequence ID" value="NZ_CP011451.1"/>
</dbReference>
<dbReference type="Proteomes" id="UP000324176">
    <property type="component" value="Unassembled WGS sequence"/>
</dbReference>
<protein>
    <submittedName>
        <fullName evidence="10">Peptide ABC transporter permease</fullName>
    </submittedName>
    <submittedName>
        <fullName evidence="11">Putative ABC transport system permease protein</fullName>
    </submittedName>
</protein>
<evidence type="ECO:0000313" key="13">
    <source>
        <dbReference type="Proteomes" id="UP000324176"/>
    </source>
</evidence>
<name>A0A0F7KDJ5_9PROT</name>
<dbReference type="Pfam" id="PF02687">
    <property type="entry name" value="FtsX"/>
    <property type="match status" value="1"/>
</dbReference>
<keyword evidence="4 7" id="KW-1133">Transmembrane helix</keyword>
<feature type="domain" description="ABC3 transporter permease C-terminal" evidence="8">
    <location>
        <begin position="280"/>
        <end position="393"/>
    </location>
</feature>
<evidence type="ECO:0000256" key="2">
    <source>
        <dbReference type="ARBA" id="ARBA00022475"/>
    </source>
</evidence>
<dbReference type="PATRIC" id="fig|44574.3.peg.467"/>
<dbReference type="InterPro" id="IPR050250">
    <property type="entry name" value="Macrolide_Exporter_MacB"/>
</dbReference>
<feature type="transmembrane region" description="Helical" evidence="7">
    <location>
        <begin position="273"/>
        <end position="300"/>
    </location>
</feature>
<comment type="subcellular location">
    <subcellularLocation>
        <location evidence="1">Cell membrane</location>
        <topology evidence="1">Multi-pass membrane protein</topology>
    </subcellularLocation>
</comment>
<evidence type="ECO:0000313" key="12">
    <source>
        <dbReference type="Proteomes" id="UP000034156"/>
    </source>
</evidence>
<evidence type="ECO:0000259" key="8">
    <source>
        <dbReference type="Pfam" id="PF02687"/>
    </source>
</evidence>
<keyword evidence="3 7" id="KW-0812">Transmembrane</keyword>
<evidence type="ECO:0000256" key="1">
    <source>
        <dbReference type="ARBA" id="ARBA00004651"/>
    </source>
</evidence>
<reference evidence="11 13" key="3">
    <citation type="submission" date="2019-07" db="EMBL/GenBank/DDBJ databases">
        <title>Active sludge and wastewater microbial communities from Klosterneuburg, Austria.</title>
        <authorList>
            <person name="Wagner M."/>
        </authorList>
    </citation>
    <scope>NUCLEOTIDE SEQUENCE [LARGE SCALE GENOMIC DNA]</scope>
    <source>
        <strain evidence="11 13">Nm2</strain>
    </source>
</reference>
<dbReference type="EMBL" id="CP011451">
    <property type="protein sequence ID" value="AKH36847.1"/>
    <property type="molecule type" value="Genomic_DNA"/>
</dbReference>
<dbReference type="PANTHER" id="PTHR30572:SF4">
    <property type="entry name" value="ABC TRANSPORTER PERMEASE YTRF"/>
    <property type="match status" value="1"/>
</dbReference>
<feature type="transmembrane region" description="Helical" evidence="7">
    <location>
        <begin position="362"/>
        <end position="383"/>
    </location>
</feature>
<reference evidence="12" key="1">
    <citation type="submission" date="2015-05" db="EMBL/GenBank/DDBJ databases">
        <title>Draft genome of Nitrosomonas communis strain Nm2.</title>
        <authorList>
            <person name="Kozlowski J.A."/>
            <person name="Kits K.D."/>
            <person name="Stein L.Y."/>
        </authorList>
    </citation>
    <scope>NUCLEOTIDE SEQUENCE [LARGE SCALE GENOMIC DNA]</scope>
    <source>
        <strain evidence="12">Nm2</strain>
    </source>
</reference>
<feature type="transmembrane region" description="Helical" evidence="7">
    <location>
        <begin position="20"/>
        <end position="42"/>
    </location>
</feature>
<reference evidence="10 12" key="2">
    <citation type="journal article" date="2016" name="Genome Announc.">
        <title>Genome Sequence of Nitrosomonas communis Strain Nm2, a Mesophilic Ammonia-Oxidizing Bacterium Isolated from Mediterranean Soil.</title>
        <authorList>
            <person name="Kozlowski J.A."/>
            <person name="Kits K.D."/>
            <person name="Stein L.Y."/>
        </authorList>
    </citation>
    <scope>NUCLEOTIDE SEQUENCE [LARGE SCALE GENOMIC DNA]</scope>
    <source>
        <strain evidence="10 12">Nm2</strain>
    </source>
</reference>
<feature type="transmembrane region" description="Helical" evidence="7">
    <location>
        <begin position="328"/>
        <end position="350"/>
    </location>
</feature>
<dbReference type="PANTHER" id="PTHR30572">
    <property type="entry name" value="MEMBRANE COMPONENT OF TRANSPORTER-RELATED"/>
    <property type="match status" value="1"/>
</dbReference>
<feature type="domain" description="MacB-like periplasmic core" evidence="9">
    <location>
        <begin position="21"/>
        <end position="243"/>
    </location>
</feature>
<sequence>MKLQDIFLFSFKTVTSYPTRSFLIILAMALGVAAVVVLTALGDGARRFVIHRFSSIGTNLIIVLPGRAETAGSFPGASMGQTSRDLTLEDARWLGQLHQVRRYAPLNVGTAELAAVGRLRDVTILGSTADLFPIRHMELAQGSFLAHGSQYSAQIILGAELAEEFFPEGNAIGQRVRLADRRFIVSGVLARQGETMGFNSDEIVIIPIDHAQALLDTTSLFRILVEVRNRNDISSAKQAIRELMIQRHDGEEDVTIITQDAVLATFDRIFRALTLGVAGIAAISLAVAGILIMNVMLVAVSQRTDEIGLLKAIGAPGSDIRRLFLTEAAWLSLTGAIFGFMLGHAGSLLIRLAYPQLPAWPPVWASLASIVIALVTGILAGLLPAARAARLDPVKALSGQ</sequence>
<evidence type="ECO:0000256" key="6">
    <source>
        <dbReference type="ARBA" id="ARBA00038076"/>
    </source>
</evidence>
<evidence type="ECO:0000313" key="11">
    <source>
        <dbReference type="EMBL" id="TYP82738.1"/>
    </source>
</evidence>
<gene>
    <name evidence="10" type="ORF">AAW31_01965</name>
    <name evidence="11" type="ORF">BCL69_10457</name>
</gene>
<keyword evidence="5 7" id="KW-0472">Membrane</keyword>
<organism evidence="10 12">
    <name type="scientific">Nitrosomonas communis</name>
    <dbReference type="NCBI Taxonomy" id="44574"/>
    <lineage>
        <taxon>Bacteria</taxon>
        <taxon>Pseudomonadati</taxon>
        <taxon>Pseudomonadota</taxon>
        <taxon>Betaproteobacteria</taxon>
        <taxon>Nitrosomonadales</taxon>
        <taxon>Nitrosomonadaceae</taxon>
        <taxon>Nitrosomonas</taxon>
    </lineage>
</organism>
<evidence type="ECO:0000256" key="3">
    <source>
        <dbReference type="ARBA" id="ARBA00022692"/>
    </source>
</evidence>
<dbReference type="InterPro" id="IPR025857">
    <property type="entry name" value="MacB_PCD"/>
</dbReference>
<dbReference type="Pfam" id="PF12704">
    <property type="entry name" value="MacB_PCD"/>
    <property type="match status" value="1"/>
</dbReference>
<dbReference type="Proteomes" id="UP000034156">
    <property type="component" value="Chromosome"/>
</dbReference>
<dbReference type="InterPro" id="IPR003838">
    <property type="entry name" value="ABC3_permease_C"/>
</dbReference>
<comment type="similarity">
    <text evidence="6">Belongs to the ABC-4 integral membrane protein family.</text>
</comment>
<dbReference type="KEGG" id="nco:AAW31_01965"/>
<evidence type="ECO:0000256" key="5">
    <source>
        <dbReference type="ARBA" id="ARBA00023136"/>
    </source>
</evidence>
<keyword evidence="2" id="KW-1003">Cell membrane</keyword>
<dbReference type="AlphaFoldDB" id="A0A0F7KDJ5"/>
<evidence type="ECO:0000313" key="10">
    <source>
        <dbReference type="EMBL" id="AKH36847.1"/>
    </source>
</evidence>
<evidence type="ECO:0000256" key="4">
    <source>
        <dbReference type="ARBA" id="ARBA00022989"/>
    </source>
</evidence>
<keyword evidence="12" id="KW-1185">Reference proteome</keyword>
<proteinExistence type="inferred from homology"/>
<evidence type="ECO:0000259" key="9">
    <source>
        <dbReference type="Pfam" id="PF12704"/>
    </source>
</evidence>
<evidence type="ECO:0000256" key="7">
    <source>
        <dbReference type="SAM" id="Phobius"/>
    </source>
</evidence>